<protein>
    <recommendedName>
        <fullName evidence="5">Cytochrome c domain-containing protein</fullName>
    </recommendedName>
</protein>
<organism evidence="6 7">
    <name type="scientific">Ravibacter arvi</name>
    <dbReference type="NCBI Taxonomy" id="2051041"/>
    <lineage>
        <taxon>Bacteria</taxon>
        <taxon>Pseudomonadati</taxon>
        <taxon>Bacteroidota</taxon>
        <taxon>Cytophagia</taxon>
        <taxon>Cytophagales</taxon>
        <taxon>Spirosomataceae</taxon>
        <taxon>Ravibacter</taxon>
    </lineage>
</organism>
<reference evidence="7" key="1">
    <citation type="journal article" date="2019" name="Int. J. Syst. Evol. Microbiol.">
        <title>The Global Catalogue of Microorganisms (GCM) 10K type strain sequencing project: providing services to taxonomists for standard genome sequencing and annotation.</title>
        <authorList>
            <consortium name="The Broad Institute Genomics Platform"/>
            <consortium name="The Broad Institute Genome Sequencing Center for Infectious Disease"/>
            <person name="Wu L."/>
            <person name="Ma J."/>
        </authorList>
    </citation>
    <scope>NUCLEOTIDE SEQUENCE [LARGE SCALE GENOMIC DNA]</scope>
    <source>
        <strain evidence="7">JCM 31920</strain>
    </source>
</reference>
<evidence type="ECO:0000313" key="6">
    <source>
        <dbReference type="EMBL" id="GAA4442340.1"/>
    </source>
</evidence>
<proteinExistence type="predicted"/>
<evidence type="ECO:0000256" key="4">
    <source>
        <dbReference type="PROSITE-ProRule" id="PRU00433"/>
    </source>
</evidence>
<feature type="domain" description="Cytochrome c" evidence="5">
    <location>
        <begin position="617"/>
        <end position="709"/>
    </location>
</feature>
<keyword evidence="1 4" id="KW-0349">Heme</keyword>
<keyword evidence="2 4" id="KW-0479">Metal-binding</keyword>
<dbReference type="Pfam" id="PF23500">
    <property type="entry name" value="DUF7133"/>
    <property type="match status" value="1"/>
</dbReference>
<comment type="caution">
    <text evidence="6">The sequence shown here is derived from an EMBL/GenBank/DDBJ whole genome shotgun (WGS) entry which is preliminary data.</text>
</comment>
<dbReference type="Gene3D" id="2.120.10.30">
    <property type="entry name" value="TolB, C-terminal domain"/>
    <property type="match status" value="1"/>
</dbReference>
<dbReference type="InterPro" id="IPR011989">
    <property type="entry name" value="ARM-like"/>
</dbReference>
<sequence>MFIEGRREFFLFFCATLLIGACTNSADKDSAASFDQYTVADGFELQLAASEPLIEAPVAMDFDNQGRMWVVEMRGFMPNIAGTGEEVPNGRISIVDGFDGQGRARNARVFLDSLVLPRALALVYGGVLYAEPPNLWFVEINNDKPGKRVLVDSLYTDQYSNPENQANGLLMNIDNWIYSAYSTTRYQLRDGKWIHEPTPFRGQFGITKDNVGRLYYGYNEVQLVGDYVLPNALTGNQYMKPQETINKVLTTDQRVYPLHPTTVNRGYVTGVLNQDSVLVRFTAACGPLVYRGDQFPAGYAGNAFVCEPQANLVKRNVLTFESLKTTAAQAWNDKEFIASKDEGFRPVNLSNGPDGALYVVDMHRGVMQHKVSATPYYREGITHKKLDTLLSAGRILRVKSKDKKLGGLPRLNEASAAELVSLLKSPNGWTRDRAQQLLIFKEQRSAIPELEQLAQSATDTIASIHALYTLEGLNALSFDLLRKIAASGVPMRSAHALLLLGRYQTGDHLEAMQKLADDLIARNDTVINLYLAASMGPWATASPAAFLPLLKKLSRKYPESRVFQEAVIGSLEGLEEQFKTDAAEPDSVIDSLLDQSIKNRRENNKHSIFVQRKIPTPGLQKGLVIYRSTCAGCHGPDGEGIEHVAPPLRGSEYVSGPNARLGMIILNGLEGPIHVNGKLHQFNGAMPKFRDIFSDEEIAGIMDYLHNSFVAADPKLRYGLPRVKPEEIKVLRQRKPVKTLTEQHLLEMNDSEK</sequence>
<gene>
    <name evidence="6" type="ORF">GCM10023091_28980</name>
</gene>
<evidence type="ECO:0000256" key="3">
    <source>
        <dbReference type="ARBA" id="ARBA00023004"/>
    </source>
</evidence>
<dbReference type="InterPro" id="IPR009056">
    <property type="entry name" value="Cyt_c-like_dom"/>
</dbReference>
<dbReference type="SUPFAM" id="SSF46626">
    <property type="entry name" value="Cytochrome c"/>
    <property type="match status" value="1"/>
</dbReference>
<dbReference type="InterPro" id="IPR036909">
    <property type="entry name" value="Cyt_c-like_dom_sf"/>
</dbReference>
<dbReference type="PANTHER" id="PTHR33546:SF1">
    <property type="entry name" value="LARGE, MULTIFUNCTIONAL SECRETED PROTEIN"/>
    <property type="match status" value="1"/>
</dbReference>
<dbReference type="PANTHER" id="PTHR33546">
    <property type="entry name" value="LARGE, MULTIFUNCTIONAL SECRETED PROTEIN-RELATED"/>
    <property type="match status" value="1"/>
</dbReference>
<evidence type="ECO:0000313" key="7">
    <source>
        <dbReference type="Proteomes" id="UP001501508"/>
    </source>
</evidence>
<evidence type="ECO:0000256" key="2">
    <source>
        <dbReference type="ARBA" id="ARBA00022723"/>
    </source>
</evidence>
<dbReference type="EMBL" id="BAABEY010000026">
    <property type="protein sequence ID" value="GAA4442340.1"/>
    <property type="molecule type" value="Genomic_DNA"/>
</dbReference>
<dbReference type="RefSeq" id="WP_345030434.1">
    <property type="nucleotide sequence ID" value="NZ_BAABEY010000026.1"/>
</dbReference>
<dbReference type="Gene3D" id="1.10.760.10">
    <property type="entry name" value="Cytochrome c-like domain"/>
    <property type="match status" value="1"/>
</dbReference>
<evidence type="ECO:0000256" key="1">
    <source>
        <dbReference type="ARBA" id="ARBA00022617"/>
    </source>
</evidence>
<keyword evidence="3 4" id="KW-0408">Iron</keyword>
<dbReference type="PROSITE" id="PS51007">
    <property type="entry name" value="CYTC"/>
    <property type="match status" value="1"/>
</dbReference>
<dbReference type="SUPFAM" id="SSF63829">
    <property type="entry name" value="Calcium-dependent phosphotriesterase"/>
    <property type="match status" value="1"/>
</dbReference>
<accession>A0ABP8M4V6</accession>
<evidence type="ECO:0000259" key="5">
    <source>
        <dbReference type="PROSITE" id="PS51007"/>
    </source>
</evidence>
<name>A0ABP8M4V6_9BACT</name>
<dbReference type="InterPro" id="IPR011042">
    <property type="entry name" value="6-blade_b-propeller_TolB-like"/>
</dbReference>
<dbReference type="Gene3D" id="1.25.10.10">
    <property type="entry name" value="Leucine-rich Repeat Variant"/>
    <property type="match status" value="1"/>
</dbReference>
<dbReference type="Pfam" id="PF00034">
    <property type="entry name" value="Cytochrom_C"/>
    <property type="match status" value="1"/>
</dbReference>
<dbReference type="InterPro" id="IPR055557">
    <property type="entry name" value="DUF7133"/>
</dbReference>
<dbReference type="Proteomes" id="UP001501508">
    <property type="component" value="Unassembled WGS sequence"/>
</dbReference>
<keyword evidence="7" id="KW-1185">Reference proteome</keyword>
<dbReference type="PROSITE" id="PS51257">
    <property type="entry name" value="PROKAR_LIPOPROTEIN"/>
    <property type="match status" value="1"/>
</dbReference>